<dbReference type="SMART" id="SM00448">
    <property type="entry name" value="REC"/>
    <property type="match status" value="1"/>
</dbReference>
<dbReference type="SUPFAM" id="SSF52172">
    <property type="entry name" value="CheY-like"/>
    <property type="match status" value="1"/>
</dbReference>
<feature type="modified residue" description="4-aspartylphosphate" evidence="1">
    <location>
        <position position="573"/>
    </location>
</feature>
<proteinExistence type="predicted"/>
<dbReference type="PROSITE" id="PS50110">
    <property type="entry name" value="RESPONSE_REGULATORY"/>
    <property type="match status" value="1"/>
</dbReference>
<keyword evidence="1" id="KW-0597">Phosphoprotein</keyword>
<keyword evidence="5" id="KW-1185">Reference proteome</keyword>
<comment type="caution">
    <text evidence="4">The sequence shown here is derived from an EMBL/GenBank/DDBJ whole genome shotgun (WGS) entry which is preliminary data.</text>
</comment>
<reference evidence="4 5" key="1">
    <citation type="submission" date="2018-12" db="EMBL/GenBank/DDBJ databases">
        <authorList>
            <person name="Yang Y."/>
        </authorList>
    </citation>
    <scope>NUCLEOTIDE SEQUENCE [LARGE SCALE GENOMIC DNA]</scope>
    <source>
        <strain evidence="4 5">L-25-5w-1</strain>
    </source>
</reference>
<sequence length="645" mass="70599">MAAADIHEERTPMASDSAATLDSPELDSDGAVESVECREPADFYGPAARDSVGRFCRRFLDENALTATELLHNNRHQNALSNTPTFVAILGQVERVQNRKGALTPLVNEVARLTRERAKDNPPPELTPERYSQTAGILLGKGGLLGRFLVDAALAQHLIAERTFADKAKALLTLAEATEDADALAPIERLLADILSSEVGTASCAQDAAFPTLIDLIVTLAVADRPMPDTAPPVFRRLAALMARAAMPGLTDALIRAFRRDMARPHFFTIASAGDMHGIDAIQREILALSEVSSRLRRSEPGIDGAYLGGAKTEAALQRRTALLVNEDTIPEITKGRNLVQKLRVLFLLQKMPLSPSAARAVNAYLKGFFDARDFPGRILDCWKERGEKLKGLAEVQAMVAASAFPAEDRDWLCTQVDDIQSSFLRTQRILLPLTHTAKEDPHPDIVLDLVRLAGEGAFCKGKSRMAVARALYRQTHRPRFVRGFLLSAPSSKERLARVEWLRKSLAGVGVPFVDLPSRRVLVVDDEEGPRNFVASVLRDLGVAQIDTAADGQEALDRLLGQQGGDCDLVICDWMMPRRNGLEVLKRVRAVRPDLPFLMVTALATLDAVKQALAHQVSAYIAKPFTPDQLEEKIFLVLAQSGMVE</sequence>
<organism evidence="4 5">
    <name type="scientific">Azospirillum griseum</name>
    <dbReference type="NCBI Taxonomy" id="2496639"/>
    <lineage>
        <taxon>Bacteria</taxon>
        <taxon>Pseudomonadati</taxon>
        <taxon>Pseudomonadota</taxon>
        <taxon>Alphaproteobacteria</taxon>
        <taxon>Rhodospirillales</taxon>
        <taxon>Azospirillaceae</taxon>
        <taxon>Azospirillum</taxon>
    </lineage>
</organism>
<feature type="compositionally biased region" description="Basic and acidic residues" evidence="2">
    <location>
        <begin position="1"/>
        <end position="11"/>
    </location>
</feature>
<evidence type="ECO:0000256" key="2">
    <source>
        <dbReference type="SAM" id="MobiDB-lite"/>
    </source>
</evidence>
<dbReference type="PANTHER" id="PTHR43228">
    <property type="entry name" value="TWO-COMPONENT RESPONSE REGULATOR"/>
    <property type="match status" value="1"/>
</dbReference>
<dbReference type="OrthoDB" id="1682174at2"/>
<name>A0A3S0I3I5_9PROT</name>
<dbReference type="Pfam" id="PF00072">
    <property type="entry name" value="Response_reg"/>
    <property type="match status" value="1"/>
</dbReference>
<evidence type="ECO:0000259" key="3">
    <source>
        <dbReference type="PROSITE" id="PS50110"/>
    </source>
</evidence>
<protein>
    <submittedName>
        <fullName evidence="4">Response regulator</fullName>
    </submittedName>
</protein>
<evidence type="ECO:0000256" key="1">
    <source>
        <dbReference type="PROSITE-ProRule" id="PRU00169"/>
    </source>
</evidence>
<evidence type="ECO:0000313" key="4">
    <source>
        <dbReference type="EMBL" id="RTR23551.1"/>
    </source>
</evidence>
<evidence type="ECO:0000313" key="5">
    <source>
        <dbReference type="Proteomes" id="UP000277007"/>
    </source>
</evidence>
<dbReference type="EMBL" id="RXMA01000002">
    <property type="protein sequence ID" value="RTR23551.1"/>
    <property type="molecule type" value="Genomic_DNA"/>
</dbReference>
<dbReference type="PANTHER" id="PTHR43228:SF1">
    <property type="entry name" value="TWO-COMPONENT RESPONSE REGULATOR ARR22"/>
    <property type="match status" value="1"/>
</dbReference>
<dbReference type="InterPro" id="IPR011006">
    <property type="entry name" value="CheY-like_superfamily"/>
</dbReference>
<accession>A0A3S0I3I5</accession>
<gene>
    <name evidence="4" type="ORF">EJ903_03190</name>
</gene>
<dbReference type="GO" id="GO:0000160">
    <property type="term" value="P:phosphorelay signal transduction system"/>
    <property type="evidence" value="ECO:0007669"/>
    <property type="project" value="InterPro"/>
</dbReference>
<feature type="region of interest" description="Disordered" evidence="2">
    <location>
        <begin position="1"/>
        <end position="30"/>
    </location>
</feature>
<feature type="domain" description="Response regulatory" evidence="3">
    <location>
        <begin position="520"/>
        <end position="638"/>
    </location>
</feature>
<dbReference type="InterPro" id="IPR001789">
    <property type="entry name" value="Sig_transdc_resp-reg_receiver"/>
</dbReference>
<dbReference type="Proteomes" id="UP000277007">
    <property type="component" value="Unassembled WGS sequence"/>
</dbReference>
<dbReference type="InterPro" id="IPR052048">
    <property type="entry name" value="ST_Response_Regulator"/>
</dbReference>
<dbReference type="AlphaFoldDB" id="A0A3S0I3I5"/>
<dbReference type="Gene3D" id="3.40.50.2300">
    <property type="match status" value="1"/>
</dbReference>